<keyword evidence="2" id="KW-1185">Reference proteome</keyword>
<evidence type="ECO:0000313" key="2">
    <source>
        <dbReference type="Proteomes" id="UP000789396"/>
    </source>
</evidence>
<protein>
    <submittedName>
        <fullName evidence="1">14723_t:CDS:1</fullName>
    </submittedName>
</protein>
<reference evidence="1" key="1">
    <citation type="submission" date="2021-06" db="EMBL/GenBank/DDBJ databases">
        <authorList>
            <person name="Kallberg Y."/>
            <person name="Tangrot J."/>
            <person name="Rosling A."/>
        </authorList>
    </citation>
    <scope>NUCLEOTIDE SEQUENCE</scope>
    <source>
        <strain evidence="1">IN212</strain>
    </source>
</reference>
<dbReference type="EMBL" id="CAJVPZ010019722">
    <property type="protein sequence ID" value="CAG8695816.1"/>
    <property type="molecule type" value="Genomic_DNA"/>
</dbReference>
<organism evidence="1 2">
    <name type="scientific">Racocetra fulgida</name>
    <dbReference type="NCBI Taxonomy" id="60492"/>
    <lineage>
        <taxon>Eukaryota</taxon>
        <taxon>Fungi</taxon>
        <taxon>Fungi incertae sedis</taxon>
        <taxon>Mucoromycota</taxon>
        <taxon>Glomeromycotina</taxon>
        <taxon>Glomeromycetes</taxon>
        <taxon>Diversisporales</taxon>
        <taxon>Gigasporaceae</taxon>
        <taxon>Racocetra</taxon>
    </lineage>
</organism>
<proteinExistence type="predicted"/>
<comment type="caution">
    <text evidence="1">The sequence shown here is derived from an EMBL/GenBank/DDBJ whole genome shotgun (WGS) entry which is preliminary data.</text>
</comment>
<feature type="non-terminal residue" evidence="1">
    <location>
        <position position="1"/>
    </location>
</feature>
<sequence>MTLKQCEQKNYNEFSFKNKESYKKRKQQDIKSDDLLEQETDDSFIFSIEDLESYIKSKFAQSKDENLEIDFSVIVDLEENLIESIMDSSSISKESFDKLKNILLIPIFRVGAKNIRELIIDSTFKTNSEKFELFAIMLNCEGFGIPLAYFLLNTQYNSVATINDDVITRSAALREFFK</sequence>
<dbReference type="AlphaFoldDB" id="A0A9N9EV72"/>
<gene>
    <name evidence="1" type="ORF">RFULGI_LOCUS10199</name>
</gene>
<name>A0A9N9EV72_9GLOM</name>
<accession>A0A9N9EV72</accession>
<evidence type="ECO:0000313" key="1">
    <source>
        <dbReference type="EMBL" id="CAG8695816.1"/>
    </source>
</evidence>
<dbReference type="Proteomes" id="UP000789396">
    <property type="component" value="Unassembled WGS sequence"/>
</dbReference>
<dbReference type="OrthoDB" id="2437251at2759"/>